<accession>A0A7M7JH18</accession>
<dbReference type="AlphaFoldDB" id="A0A7M7JH18"/>
<dbReference type="OrthoDB" id="10064535at2759"/>
<dbReference type="RefSeq" id="XP_022652044.1">
    <property type="nucleotide sequence ID" value="XM_022796309.1"/>
</dbReference>
<name>A0A7M7JH18_VARDE</name>
<organism evidence="1 2">
    <name type="scientific">Varroa destructor</name>
    <name type="common">Honeybee mite</name>
    <dbReference type="NCBI Taxonomy" id="109461"/>
    <lineage>
        <taxon>Eukaryota</taxon>
        <taxon>Metazoa</taxon>
        <taxon>Ecdysozoa</taxon>
        <taxon>Arthropoda</taxon>
        <taxon>Chelicerata</taxon>
        <taxon>Arachnida</taxon>
        <taxon>Acari</taxon>
        <taxon>Parasitiformes</taxon>
        <taxon>Mesostigmata</taxon>
        <taxon>Gamasina</taxon>
        <taxon>Dermanyssoidea</taxon>
        <taxon>Varroidae</taxon>
        <taxon>Varroa</taxon>
    </lineage>
</organism>
<proteinExistence type="predicted"/>
<dbReference type="GeneID" id="111246546"/>
<protein>
    <submittedName>
        <fullName evidence="1">Uncharacterized protein</fullName>
    </submittedName>
</protein>
<dbReference type="Proteomes" id="UP000594260">
    <property type="component" value="Unplaced"/>
</dbReference>
<reference evidence="1" key="1">
    <citation type="submission" date="2021-01" db="UniProtKB">
        <authorList>
            <consortium name="EnsemblMetazoa"/>
        </authorList>
    </citation>
    <scope>IDENTIFICATION</scope>
</reference>
<evidence type="ECO:0000313" key="2">
    <source>
        <dbReference type="Proteomes" id="UP000594260"/>
    </source>
</evidence>
<keyword evidence="2" id="KW-1185">Reference proteome</keyword>
<dbReference type="EnsemblMetazoa" id="XM_022796309">
    <property type="protein sequence ID" value="XP_022652044"/>
    <property type="gene ID" value="LOC111246546"/>
</dbReference>
<dbReference type="KEGG" id="vde:111246546"/>
<evidence type="ECO:0000313" key="1">
    <source>
        <dbReference type="EnsemblMetazoa" id="XP_022652044"/>
    </source>
</evidence>
<sequence>MLRKLGTIFIDRNVLARTNGFVRNYKATVGIKHPNNRMMEQQVRHAAQELSKVLNCDEGKCLKLFRSYPELRNRTLSQILHAARMLKTSFDNESIIRYGRILARPWVTIQHQKYILEELGLQQVNLRHVIVFPYILQRTLYELKTVDKLIALHSDVLTVVVNQIPDCPRSLTDRLLQVLPAERLMSIPVAKFWAIFMTEYLKGRLKVDDSHESVKAPNVVMQSVRLMDAKLNILQKILGLDLDTIRSSEYFLTLDTFNLQALVDRVDTLSSFTLADLARKEPSILSADPDNICKVESILEDHEIMPQQVWCHPQVYLYHANLLSERFSLVNTSVDIAMHRESLMFLRVLTNNWDVQRENIGVSNLKLQATNDLIRYLQRRLKIVDHNEKMMFATKLRLHKTSLLSSPMNTQCSATVLLGELSLSKEQIMAAPGLLLHSQEVLREGWAVLQELDYIKELGLGKEWRKFKFAGEMLLYEIECGIVRQTEKADTDRLRYPSQSIYFAKRAHCKEFDEDFVYGDSTENSADTETCKSHTSDNLTGNISATSNWRPLPPARFEEIKMSSKPVLNCAVNSEDGEDTTDSPIESAKKKVRPLSQLSFRSTVDTLLGELGFDRDTIQKSSFLYNVDISNLQEIIHRIPSLATFTLREIVREEPRILTAKVDKICEIEYILYHQRVTPEQVWLFPLIYVCRPNVLLKRFTELNKLTEGSVHRNSPLFLRQLVRNRNRLRDHELHALQPDLLKGVNRDFLKYVSSRLQISTKKQKLDLSKKLRLHQSTSIGGCLLTAKDSANFLISELGFSIEQIRWAPGLLLFNYRVLRQAWCNLRRLSYTQKLGLGDAWKKSKIVGEMLLYGIENDPELHAIEASEPFHSVFNTDTGELNMQTADVLLFEPDASAVTSVNSRVWHLPRPKQLTELDTAIFGAPMSESRFRTNKSRHCLSSSKNFSHPTYSKCPFVLKKIQLGSNVYYKRVLSKPNSKRTSSIKIIRFQSSR</sequence>
<dbReference type="InParanoid" id="A0A7M7JH18"/>